<feature type="non-terminal residue" evidence="1">
    <location>
        <position position="1"/>
    </location>
</feature>
<dbReference type="Proteomes" id="UP001054945">
    <property type="component" value="Unassembled WGS sequence"/>
</dbReference>
<dbReference type="AlphaFoldDB" id="A0AAV4XU89"/>
<dbReference type="EMBL" id="BPLR01000779">
    <property type="protein sequence ID" value="GIY97429.1"/>
    <property type="molecule type" value="Genomic_DNA"/>
</dbReference>
<reference evidence="1 2" key="1">
    <citation type="submission" date="2021-06" db="EMBL/GenBank/DDBJ databases">
        <title>Caerostris extrusa draft genome.</title>
        <authorList>
            <person name="Kono N."/>
            <person name="Arakawa K."/>
        </authorList>
    </citation>
    <scope>NUCLEOTIDE SEQUENCE [LARGE SCALE GENOMIC DNA]</scope>
</reference>
<protein>
    <submittedName>
        <fullName evidence="1">Uncharacterized protein</fullName>
    </submittedName>
</protein>
<sequence length="34" mass="3828">SSLTEDCDEDFRMKDEMEAACVCIKEALDAIQAF</sequence>
<proteinExistence type="predicted"/>
<accession>A0AAV4XU89</accession>
<evidence type="ECO:0000313" key="2">
    <source>
        <dbReference type="Proteomes" id="UP001054945"/>
    </source>
</evidence>
<comment type="caution">
    <text evidence="1">The sequence shown here is derived from an EMBL/GenBank/DDBJ whole genome shotgun (WGS) entry which is preliminary data.</text>
</comment>
<organism evidence="1 2">
    <name type="scientific">Caerostris extrusa</name>
    <name type="common">Bark spider</name>
    <name type="synonym">Caerostris bankana</name>
    <dbReference type="NCBI Taxonomy" id="172846"/>
    <lineage>
        <taxon>Eukaryota</taxon>
        <taxon>Metazoa</taxon>
        <taxon>Ecdysozoa</taxon>
        <taxon>Arthropoda</taxon>
        <taxon>Chelicerata</taxon>
        <taxon>Arachnida</taxon>
        <taxon>Araneae</taxon>
        <taxon>Araneomorphae</taxon>
        <taxon>Entelegynae</taxon>
        <taxon>Araneoidea</taxon>
        <taxon>Araneidae</taxon>
        <taxon>Caerostris</taxon>
    </lineage>
</organism>
<keyword evidence="2" id="KW-1185">Reference proteome</keyword>
<evidence type="ECO:0000313" key="1">
    <source>
        <dbReference type="EMBL" id="GIY97429.1"/>
    </source>
</evidence>
<gene>
    <name evidence="1" type="ORF">CEXT_7311</name>
</gene>
<name>A0AAV4XU89_CAEEX</name>